<feature type="domain" description="C-type lectin" evidence="3">
    <location>
        <begin position="50"/>
        <end position="176"/>
    </location>
</feature>
<dbReference type="SMART" id="SM00034">
    <property type="entry name" value="CLECT"/>
    <property type="match status" value="2"/>
</dbReference>
<accession>A0A7M5WMG6</accession>
<sequence>MLIGMAELRVLCLFIQLFLLEFSLKVFGQSEFCDQLPAPYLCLEQTPPTPGSELYYVDRSSDSRMPKTHQAAQGSCGNMFPGTGNLFIPETAAENAAVREQLPVFEPAFWIGMRAPSLSSPVMQDQFKWSDGSDVTFDNWANNNPVDDINKECVVLVNAAGWKNVDCDDLNLYICRFTPAPAPPPPPPPTETLLRELNNLLDNVIIFEAQPDSELDYQEAHDFCKARNAVLGKILNVQENKIVSNSLASFGTMWIGLLNDLENAKFKWKDGNKSAYRRWCSGQQPTNMAGCVVFRMDNLVNGQGCFDVVSCDMDFFFYCERRSNDADNFNSLTQILRQGLEEISQSCKSCRAAN</sequence>
<feature type="signal peptide" evidence="2">
    <location>
        <begin position="1"/>
        <end position="28"/>
    </location>
</feature>
<dbReference type="PANTHER" id="PTHR22803">
    <property type="entry name" value="MANNOSE, PHOSPHOLIPASE, LECTIN RECEPTOR RELATED"/>
    <property type="match status" value="1"/>
</dbReference>
<proteinExistence type="predicted"/>
<protein>
    <recommendedName>
        <fullName evidence="3">C-type lectin domain-containing protein</fullName>
    </recommendedName>
</protein>
<feature type="chain" id="PRO_5029507776" description="C-type lectin domain-containing protein" evidence="2">
    <location>
        <begin position="29"/>
        <end position="354"/>
    </location>
</feature>
<evidence type="ECO:0000256" key="1">
    <source>
        <dbReference type="ARBA" id="ARBA00023157"/>
    </source>
</evidence>
<dbReference type="AlphaFoldDB" id="A0A7M5WMG6"/>
<keyword evidence="2" id="KW-0732">Signal</keyword>
<dbReference type="PROSITE" id="PS00615">
    <property type="entry name" value="C_TYPE_LECTIN_1"/>
    <property type="match status" value="1"/>
</dbReference>
<evidence type="ECO:0000313" key="4">
    <source>
        <dbReference type="EnsemblMetazoa" id="CLYHEMP011436.3"/>
    </source>
</evidence>
<dbReference type="Pfam" id="PF00059">
    <property type="entry name" value="Lectin_C"/>
    <property type="match status" value="2"/>
</dbReference>
<keyword evidence="5" id="KW-1185">Reference proteome</keyword>
<dbReference type="GeneID" id="136812618"/>
<dbReference type="InterPro" id="IPR016187">
    <property type="entry name" value="CTDL_fold"/>
</dbReference>
<evidence type="ECO:0000259" key="3">
    <source>
        <dbReference type="PROSITE" id="PS50041"/>
    </source>
</evidence>
<name>A0A7M5WMG6_9CNID</name>
<dbReference type="Proteomes" id="UP000594262">
    <property type="component" value="Unplaced"/>
</dbReference>
<dbReference type="InterPro" id="IPR050111">
    <property type="entry name" value="C-type_lectin/snaclec_domain"/>
</dbReference>
<dbReference type="OrthoDB" id="5945808at2759"/>
<dbReference type="InterPro" id="IPR016186">
    <property type="entry name" value="C-type_lectin-like/link_sf"/>
</dbReference>
<dbReference type="InterPro" id="IPR001304">
    <property type="entry name" value="C-type_lectin-like"/>
</dbReference>
<dbReference type="EnsemblMetazoa" id="CLYHEMT011436.3">
    <property type="protein sequence ID" value="CLYHEMP011436.3"/>
    <property type="gene ID" value="CLYHEMG011436"/>
</dbReference>
<keyword evidence="1" id="KW-1015">Disulfide bond</keyword>
<feature type="domain" description="C-type lectin" evidence="3">
    <location>
        <begin position="217"/>
        <end position="320"/>
    </location>
</feature>
<dbReference type="RefSeq" id="XP_066925250.1">
    <property type="nucleotide sequence ID" value="XM_067069149.1"/>
</dbReference>
<dbReference type="PROSITE" id="PS50041">
    <property type="entry name" value="C_TYPE_LECTIN_2"/>
    <property type="match status" value="2"/>
</dbReference>
<evidence type="ECO:0000313" key="5">
    <source>
        <dbReference type="Proteomes" id="UP000594262"/>
    </source>
</evidence>
<evidence type="ECO:0000256" key="2">
    <source>
        <dbReference type="SAM" id="SignalP"/>
    </source>
</evidence>
<reference evidence="4" key="1">
    <citation type="submission" date="2021-01" db="UniProtKB">
        <authorList>
            <consortium name="EnsemblMetazoa"/>
        </authorList>
    </citation>
    <scope>IDENTIFICATION</scope>
</reference>
<dbReference type="SUPFAM" id="SSF56436">
    <property type="entry name" value="C-type lectin-like"/>
    <property type="match status" value="2"/>
</dbReference>
<dbReference type="CDD" id="cd00037">
    <property type="entry name" value="CLECT"/>
    <property type="match status" value="2"/>
</dbReference>
<organism evidence="4 5">
    <name type="scientific">Clytia hemisphaerica</name>
    <dbReference type="NCBI Taxonomy" id="252671"/>
    <lineage>
        <taxon>Eukaryota</taxon>
        <taxon>Metazoa</taxon>
        <taxon>Cnidaria</taxon>
        <taxon>Hydrozoa</taxon>
        <taxon>Hydroidolina</taxon>
        <taxon>Leptothecata</taxon>
        <taxon>Obeliida</taxon>
        <taxon>Clytiidae</taxon>
        <taxon>Clytia</taxon>
    </lineage>
</organism>
<dbReference type="InterPro" id="IPR018378">
    <property type="entry name" value="C-type_lectin_CS"/>
</dbReference>
<dbReference type="Gene3D" id="3.10.100.10">
    <property type="entry name" value="Mannose-Binding Protein A, subunit A"/>
    <property type="match status" value="2"/>
</dbReference>